<evidence type="ECO:0000313" key="1">
    <source>
        <dbReference type="EMBL" id="MEN0642283.1"/>
    </source>
</evidence>
<dbReference type="RefSeq" id="WP_343129416.1">
    <property type="nucleotide sequence ID" value="NZ_JBCITK010000001.1"/>
</dbReference>
<sequence>MSKNQEHQEKIQRRCLDVIKDNISEKDCFGLSNSHYSEFKRWLSEAKPNVETNKFPDFVISDGFIEHFEVTSSLENKSGSEQKRKSSIFKENSKKDFLSKLNNSEDETLVSRSYERELEGHSYSNLVKSIKKNFKKHIDSYHKSKTVFEDRIFLIEHTDVNLQTAVLREKEPAEVFNSYKISTDKEMLEWVYRYKEKLDYLIFVNPFVLSIEVIRVKNIPEFKDRIPKSRYESTIAIEAHEFMNLKIFN</sequence>
<dbReference type="EMBL" id="JBCITK010000001">
    <property type="protein sequence ID" value="MEN0642283.1"/>
    <property type="molecule type" value="Genomic_DNA"/>
</dbReference>
<evidence type="ECO:0000313" key="2">
    <source>
        <dbReference type="Proteomes" id="UP001418796"/>
    </source>
</evidence>
<protein>
    <submittedName>
        <fullName evidence="1">Uncharacterized protein</fullName>
    </submittedName>
</protein>
<dbReference type="Proteomes" id="UP001418796">
    <property type="component" value="Unassembled WGS sequence"/>
</dbReference>
<accession>A0ABU9VEL2</accession>
<gene>
    <name evidence="1" type="ORF">MKY91_03790</name>
</gene>
<name>A0ABU9VEL2_9BACI</name>
<reference evidence="1 2" key="1">
    <citation type="submission" date="2024-03" db="EMBL/GenBank/DDBJ databases">
        <title>Bacilli Hybrid Assemblies.</title>
        <authorList>
            <person name="Kovac J."/>
        </authorList>
    </citation>
    <scope>NUCLEOTIDE SEQUENCE [LARGE SCALE GENOMIC DNA]</scope>
    <source>
        <strain evidence="1 2">FSL R7-0666</strain>
    </source>
</reference>
<organism evidence="1 2">
    <name type="scientific">Alkalicoccobacillus gibsonii</name>
    <dbReference type="NCBI Taxonomy" id="79881"/>
    <lineage>
        <taxon>Bacteria</taxon>
        <taxon>Bacillati</taxon>
        <taxon>Bacillota</taxon>
        <taxon>Bacilli</taxon>
        <taxon>Bacillales</taxon>
        <taxon>Bacillaceae</taxon>
        <taxon>Alkalicoccobacillus</taxon>
    </lineage>
</organism>
<comment type="caution">
    <text evidence="1">The sequence shown here is derived from an EMBL/GenBank/DDBJ whole genome shotgun (WGS) entry which is preliminary data.</text>
</comment>
<proteinExistence type="predicted"/>
<keyword evidence="2" id="KW-1185">Reference proteome</keyword>